<dbReference type="Proteomes" id="UP000541444">
    <property type="component" value="Unassembled WGS sequence"/>
</dbReference>
<comment type="caution">
    <text evidence="5">The sequence shown here is derived from an EMBL/GenBank/DDBJ whole genome shotgun (WGS) entry which is preliminary data.</text>
</comment>
<dbReference type="PROSITE" id="PS51485">
    <property type="entry name" value="PHYTOCYANIN"/>
    <property type="match status" value="1"/>
</dbReference>
<sequence length="172" mass="18353">MGFVDGARVFSMVCMACISVSMAAVYKVGDTDGWTAMGNPDYVKWASSKTFAIGDTIVFEYNPQWHDVVQVSEDDFESCKATSPIETYKTGNDSITIKTDDNHYYICGIPGHCEKGQKVAIEASTSTSSNTTTTAKAPAASSTACHTSIGLIAKITMGSFFVFVGLGSFGFV</sequence>
<protein>
    <recommendedName>
        <fullName evidence="4">Phytocyanin domain-containing protein</fullName>
    </recommendedName>
</protein>
<feature type="transmembrane region" description="Helical" evidence="3">
    <location>
        <begin position="6"/>
        <end position="26"/>
    </location>
</feature>
<reference evidence="5 6" key="1">
    <citation type="journal article" date="2020" name="IScience">
        <title>Genome Sequencing of the Endangered Kingdonia uniflora (Circaeasteraceae, Ranunculales) Reveals Potential Mechanisms of Evolutionary Specialization.</title>
        <authorList>
            <person name="Sun Y."/>
            <person name="Deng T."/>
            <person name="Zhang A."/>
            <person name="Moore M.J."/>
            <person name="Landis J.B."/>
            <person name="Lin N."/>
            <person name="Zhang H."/>
            <person name="Zhang X."/>
            <person name="Huang J."/>
            <person name="Zhang X."/>
            <person name="Sun H."/>
            <person name="Wang H."/>
        </authorList>
    </citation>
    <scope>NUCLEOTIDE SEQUENCE [LARGE SCALE GENOMIC DNA]</scope>
    <source>
        <strain evidence="5">TB1705</strain>
        <tissue evidence="5">Leaf</tissue>
    </source>
</reference>
<dbReference type="InterPro" id="IPR003245">
    <property type="entry name" value="Phytocyanin_dom"/>
</dbReference>
<keyword evidence="3" id="KW-0812">Transmembrane</keyword>
<dbReference type="SUPFAM" id="SSF49503">
    <property type="entry name" value="Cupredoxins"/>
    <property type="match status" value="1"/>
</dbReference>
<dbReference type="FunFam" id="2.60.40.420:FF:000003">
    <property type="entry name" value="Blue copper"/>
    <property type="match status" value="1"/>
</dbReference>
<organism evidence="5 6">
    <name type="scientific">Kingdonia uniflora</name>
    <dbReference type="NCBI Taxonomy" id="39325"/>
    <lineage>
        <taxon>Eukaryota</taxon>
        <taxon>Viridiplantae</taxon>
        <taxon>Streptophyta</taxon>
        <taxon>Embryophyta</taxon>
        <taxon>Tracheophyta</taxon>
        <taxon>Spermatophyta</taxon>
        <taxon>Magnoliopsida</taxon>
        <taxon>Ranunculales</taxon>
        <taxon>Circaeasteraceae</taxon>
        <taxon>Kingdonia</taxon>
    </lineage>
</organism>
<feature type="transmembrane region" description="Helical" evidence="3">
    <location>
        <begin position="151"/>
        <end position="171"/>
    </location>
</feature>
<dbReference type="InterPro" id="IPR039391">
    <property type="entry name" value="Phytocyanin-like"/>
</dbReference>
<keyword evidence="1" id="KW-0479">Metal-binding</keyword>
<evidence type="ECO:0000259" key="4">
    <source>
        <dbReference type="PROSITE" id="PS51485"/>
    </source>
</evidence>
<evidence type="ECO:0000256" key="1">
    <source>
        <dbReference type="ARBA" id="ARBA00022723"/>
    </source>
</evidence>
<dbReference type="AlphaFoldDB" id="A0A7J7MMX1"/>
<evidence type="ECO:0000256" key="2">
    <source>
        <dbReference type="ARBA" id="ARBA00023180"/>
    </source>
</evidence>
<evidence type="ECO:0000256" key="3">
    <source>
        <dbReference type="SAM" id="Phobius"/>
    </source>
</evidence>
<keyword evidence="3" id="KW-0472">Membrane</keyword>
<dbReference type="Gene3D" id="2.60.40.420">
    <property type="entry name" value="Cupredoxins - blue copper proteins"/>
    <property type="match status" value="1"/>
</dbReference>
<keyword evidence="2" id="KW-0325">Glycoprotein</keyword>
<dbReference type="OrthoDB" id="1933492at2759"/>
<name>A0A7J7MMX1_9MAGN</name>
<dbReference type="GO" id="GO:0009055">
    <property type="term" value="F:electron transfer activity"/>
    <property type="evidence" value="ECO:0007669"/>
    <property type="project" value="InterPro"/>
</dbReference>
<dbReference type="Pfam" id="PF02298">
    <property type="entry name" value="Cu_bind_like"/>
    <property type="match status" value="1"/>
</dbReference>
<feature type="domain" description="Phytocyanin" evidence="4">
    <location>
        <begin position="24"/>
        <end position="125"/>
    </location>
</feature>
<evidence type="ECO:0000313" key="5">
    <source>
        <dbReference type="EMBL" id="KAF6156236.1"/>
    </source>
</evidence>
<dbReference type="PANTHER" id="PTHR33021:SF339">
    <property type="entry name" value="OS07G0570600 PROTEIN"/>
    <property type="match status" value="1"/>
</dbReference>
<dbReference type="GO" id="GO:0046872">
    <property type="term" value="F:metal ion binding"/>
    <property type="evidence" value="ECO:0007669"/>
    <property type="project" value="UniProtKB-KW"/>
</dbReference>
<dbReference type="InterPro" id="IPR008972">
    <property type="entry name" value="Cupredoxin"/>
</dbReference>
<evidence type="ECO:0000313" key="6">
    <source>
        <dbReference type="Proteomes" id="UP000541444"/>
    </source>
</evidence>
<accession>A0A7J7MMX1</accession>
<dbReference type="GO" id="GO:0005886">
    <property type="term" value="C:plasma membrane"/>
    <property type="evidence" value="ECO:0007669"/>
    <property type="project" value="TreeGrafter"/>
</dbReference>
<dbReference type="PANTHER" id="PTHR33021">
    <property type="entry name" value="BLUE COPPER PROTEIN"/>
    <property type="match status" value="1"/>
</dbReference>
<dbReference type="EMBL" id="JACGCM010001363">
    <property type="protein sequence ID" value="KAF6156236.1"/>
    <property type="molecule type" value="Genomic_DNA"/>
</dbReference>
<gene>
    <name evidence="5" type="ORF">GIB67_030239</name>
</gene>
<proteinExistence type="predicted"/>
<keyword evidence="3" id="KW-1133">Transmembrane helix</keyword>
<keyword evidence="6" id="KW-1185">Reference proteome</keyword>